<name>A0A562MQX0_9SPHI</name>
<dbReference type="OrthoDB" id="881590at2"/>
<dbReference type="EMBL" id="VLKR01000006">
    <property type="protein sequence ID" value="TWI22188.1"/>
    <property type="molecule type" value="Genomic_DNA"/>
</dbReference>
<evidence type="ECO:0000313" key="1">
    <source>
        <dbReference type="EMBL" id="TWI22188.1"/>
    </source>
</evidence>
<accession>A0A562MQX0</accession>
<dbReference type="AlphaFoldDB" id="A0A562MQX0"/>
<dbReference type="RefSeq" id="WP_145327629.1">
    <property type="nucleotide sequence ID" value="NZ_VLKR01000006.1"/>
</dbReference>
<gene>
    <name evidence="1" type="ORF">IQ31_01593</name>
</gene>
<protein>
    <submittedName>
        <fullName evidence="1">Uncharacterized protein DUF1320</fullName>
    </submittedName>
</protein>
<reference evidence="1 2" key="1">
    <citation type="journal article" date="2015" name="Stand. Genomic Sci.">
        <title>Genomic Encyclopedia of Bacterial and Archaeal Type Strains, Phase III: the genomes of soil and plant-associated and newly described type strains.</title>
        <authorList>
            <person name="Whitman W.B."/>
            <person name="Woyke T."/>
            <person name="Klenk H.P."/>
            <person name="Zhou Y."/>
            <person name="Lilburn T.G."/>
            <person name="Beck B.J."/>
            <person name="De Vos P."/>
            <person name="Vandamme P."/>
            <person name="Eisen J.A."/>
            <person name="Garrity G."/>
            <person name="Hugenholtz P."/>
            <person name="Kyrpides N.C."/>
        </authorList>
    </citation>
    <scope>NUCLEOTIDE SEQUENCE [LARGE SCALE GENOMIC DNA]</scope>
    <source>
        <strain evidence="1 2">CGMCC 1.6855</strain>
    </source>
</reference>
<sequence>MFLQREDLKNNIYNYQLDQITEGDEGIVMQAMQAAEDEARSYMEANIYQKENQDGRLIYDTDAIFAATGEDRHALIVQQCITIAKWYIVDLCNVDIIYEQAKERYDRATAWLTKLAGGDIVLKNLPTNEISEEDTELKPFSFGSRPKFNYE</sequence>
<proteinExistence type="predicted"/>
<comment type="caution">
    <text evidence="1">The sequence shown here is derived from an EMBL/GenBank/DDBJ whole genome shotgun (WGS) entry which is preliminary data.</text>
</comment>
<dbReference type="Proteomes" id="UP000315908">
    <property type="component" value="Unassembled WGS sequence"/>
</dbReference>
<evidence type="ECO:0000313" key="2">
    <source>
        <dbReference type="Proteomes" id="UP000315908"/>
    </source>
</evidence>
<organism evidence="1 2">
    <name type="scientific">Sphingobacterium siyangense</name>
    <dbReference type="NCBI Taxonomy" id="459529"/>
    <lineage>
        <taxon>Bacteria</taxon>
        <taxon>Pseudomonadati</taxon>
        <taxon>Bacteroidota</taxon>
        <taxon>Sphingobacteriia</taxon>
        <taxon>Sphingobacteriales</taxon>
        <taxon>Sphingobacteriaceae</taxon>
        <taxon>Sphingobacterium</taxon>
    </lineage>
</organism>